<reference evidence="6" key="1">
    <citation type="journal article" date="2020" name="Front. Microbiol.">
        <title>Gene regulatory networks of Penicillium echinulatum 2HH and Penicillium oxalicum 114-2 inferred by a computational biology approach.</title>
        <authorList>
            <person name="Lenz A.R."/>
            <person name="Galan-Vasquez E."/>
            <person name="Balbinot E."/>
            <person name="De Abreu F.P."/>
            <person name="De Oliveira N.S."/>
            <person name="Da Rosa L.O."/>
            <person name="De Avila E Silva S."/>
            <person name="Camassola M."/>
            <person name="Dillon A.J.P."/>
            <person name="Perez-Rueda E."/>
        </authorList>
    </citation>
    <scope>NUCLEOTIDE SEQUENCE</scope>
    <source>
        <strain evidence="6">S1M29</strain>
    </source>
</reference>
<feature type="transmembrane region" description="Helical" evidence="5">
    <location>
        <begin position="172"/>
        <end position="191"/>
    </location>
</feature>
<dbReference type="EMBL" id="WIWV01000010">
    <property type="protein sequence ID" value="KAF7718952.1"/>
    <property type="molecule type" value="Genomic_DNA"/>
</dbReference>
<keyword evidence="3 5" id="KW-1133">Transmembrane helix</keyword>
<evidence type="ECO:0000256" key="3">
    <source>
        <dbReference type="ARBA" id="ARBA00022989"/>
    </source>
</evidence>
<dbReference type="GO" id="GO:0005619">
    <property type="term" value="C:ascospore wall"/>
    <property type="evidence" value="ECO:0007669"/>
    <property type="project" value="TreeGrafter"/>
</dbReference>
<proteinExistence type="predicted"/>
<accession>A0A8J8WJM4</accession>
<dbReference type="Proteomes" id="UP000631181">
    <property type="component" value="Unassembled WGS sequence"/>
</dbReference>
<dbReference type="Pfam" id="PF07264">
    <property type="entry name" value="EI24"/>
    <property type="match status" value="1"/>
</dbReference>
<dbReference type="InterPro" id="IPR052786">
    <property type="entry name" value="Spore_wall_assembly"/>
</dbReference>
<evidence type="ECO:0000256" key="5">
    <source>
        <dbReference type="SAM" id="Phobius"/>
    </source>
</evidence>
<evidence type="ECO:0000256" key="1">
    <source>
        <dbReference type="ARBA" id="ARBA00004141"/>
    </source>
</evidence>
<protein>
    <recommendedName>
        <fullName evidence="8">Outer spore wall protein RRT8</fullName>
    </recommendedName>
</protein>
<keyword evidence="2 5" id="KW-0812">Transmembrane</keyword>
<dbReference type="GO" id="GO:0005628">
    <property type="term" value="C:prospore membrane"/>
    <property type="evidence" value="ECO:0007669"/>
    <property type="project" value="TreeGrafter"/>
</dbReference>
<dbReference type="OrthoDB" id="10012223at2759"/>
<dbReference type="AlphaFoldDB" id="A0A8J8WJM4"/>
<dbReference type="GO" id="GO:0005811">
    <property type="term" value="C:lipid droplet"/>
    <property type="evidence" value="ECO:0007669"/>
    <property type="project" value="TreeGrafter"/>
</dbReference>
<gene>
    <name evidence="6" type="ORF">PECM_000339</name>
</gene>
<organism evidence="6 7">
    <name type="scientific">Penicillium ucsense</name>
    <dbReference type="NCBI Taxonomy" id="2839758"/>
    <lineage>
        <taxon>Eukaryota</taxon>
        <taxon>Fungi</taxon>
        <taxon>Dikarya</taxon>
        <taxon>Ascomycota</taxon>
        <taxon>Pezizomycotina</taxon>
        <taxon>Eurotiomycetes</taxon>
        <taxon>Eurotiomycetidae</taxon>
        <taxon>Eurotiales</taxon>
        <taxon>Aspergillaceae</taxon>
        <taxon>Penicillium</taxon>
    </lineage>
</organism>
<evidence type="ECO:0008006" key="8">
    <source>
        <dbReference type="Google" id="ProtNLM"/>
    </source>
</evidence>
<evidence type="ECO:0000256" key="4">
    <source>
        <dbReference type="ARBA" id="ARBA00023136"/>
    </source>
</evidence>
<evidence type="ECO:0000313" key="7">
    <source>
        <dbReference type="Proteomes" id="UP000631181"/>
    </source>
</evidence>
<evidence type="ECO:0000256" key="2">
    <source>
        <dbReference type="ARBA" id="ARBA00022692"/>
    </source>
</evidence>
<feature type="transmembrane region" description="Helical" evidence="5">
    <location>
        <begin position="76"/>
        <end position="96"/>
    </location>
</feature>
<keyword evidence="7" id="KW-1185">Reference proteome</keyword>
<dbReference type="PANTHER" id="PTHR34292">
    <property type="entry name" value="OUTER SPORE WALL PROTEIN LDS1"/>
    <property type="match status" value="1"/>
</dbReference>
<sequence>MSDKLKSMASTEANNARAASQAVLRSGAYLYPIKGIVYFATHKDLWGPFMSRIGRTLGLGMGVTSFMFFFTYVPQMAIMAFTSGPLAAISAALLVLTESATITNFLSRSLLVEGALVDTFDGTLMARGQDTLVSQGRQIKPRSGGADAVARLGKVISRPLARFTPQAIFRSLIYLPLNLIPVVGTLLYIAFQGKRVGPTLHARYFELKGWNARQREEWVAKHHGAYTGLGMAAFALEMIPFASIAFSYTNTVGAALWAADMEKASGSVKDL</sequence>
<name>A0A8J8WJM4_9EURO</name>
<comment type="caution">
    <text evidence="6">The sequence shown here is derived from an EMBL/GenBank/DDBJ whole genome shotgun (WGS) entry which is preliminary data.</text>
</comment>
<evidence type="ECO:0000313" key="6">
    <source>
        <dbReference type="EMBL" id="KAF7718952.1"/>
    </source>
</evidence>
<keyword evidence="4 5" id="KW-0472">Membrane</keyword>
<dbReference type="PANTHER" id="PTHR34292:SF2">
    <property type="entry name" value="OUTER SPORE WALL PROTEIN LDS1"/>
    <property type="match status" value="1"/>
</dbReference>
<feature type="transmembrane region" description="Helical" evidence="5">
    <location>
        <begin position="53"/>
        <end position="70"/>
    </location>
</feature>
<dbReference type="InterPro" id="IPR059112">
    <property type="entry name" value="CysZ/EI24"/>
</dbReference>
<comment type="subcellular location">
    <subcellularLocation>
        <location evidence="1">Membrane</location>
        <topology evidence="1">Multi-pass membrane protein</topology>
    </subcellularLocation>
</comment>